<sequence length="107" mass="11999">MKELPHLAVWITVITPLDAPSYLQPKIVMVGLSALTSQILEEIVPPPRHPLLLMRKLLVKESGGKASFQDLTQGRNQLEIKSRTLELNPIRGPHHLIILVLLPSKDF</sequence>
<organism evidence="1">
    <name type="scientific">Cacopsylla melanoneura</name>
    <dbReference type="NCBI Taxonomy" id="428564"/>
    <lineage>
        <taxon>Eukaryota</taxon>
        <taxon>Metazoa</taxon>
        <taxon>Ecdysozoa</taxon>
        <taxon>Arthropoda</taxon>
        <taxon>Hexapoda</taxon>
        <taxon>Insecta</taxon>
        <taxon>Pterygota</taxon>
        <taxon>Neoptera</taxon>
        <taxon>Paraneoptera</taxon>
        <taxon>Hemiptera</taxon>
        <taxon>Sternorrhyncha</taxon>
        <taxon>Psylloidea</taxon>
        <taxon>Psyllidae</taxon>
        <taxon>Psyllinae</taxon>
        <taxon>Cacopsylla</taxon>
    </lineage>
</organism>
<dbReference type="AlphaFoldDB" id="A0A8D8W0J4"/>
<name>A0A8D8W0J4_9HEMI</name>
<dbReference type="EMBL" id="HBUF01180179">
    <property type="protein sequence ID" value="CAG6655107.1"/>
    <property type="molecule type" value="Transcribed_RNA"/>
</dbReference>
<dbReference type="EMBL" id="HBUF01180181">
    <property type="protein sequence ID" value="CAG6655119.1"/>
    <property type="molecule type" value="Transcribed_RNA"/>
</dbReference>
<evidence type="ECO:0000313" key="1">
    <source>
        <dbReference type="EMBL" id="CAG6642617.1"/>
    </source>
</evidence>
<proteinExistence type="predicted"/>
<dbReference type="EMBL" id="HBUF01123422">
    <property type="protein sequence ID" value="CAG6642620.1"/>
    <property type="molecule type" value="Transcribed_RNA"/>
</dbReference>
<accession>A0A8D8W0J4</accession>
<dbReference type="EMBL" id="HBUF01527664">
    <property type="protein sequence ID" value="CAG6750717.1"/>
    <property type="molecule type" value="Transcribed_RNA"/>
</dbReference>
<dbReference type="EMBL" id="HBUF01180183">
    <property type="protein sequence ID" value="CAG6655133.1"/>
    <property type="molecule type" value="Transcribed_RNA"/>
</dbReference>
<dbReference type="EMBL" id="HBUF01123423">
    <property type="protein sequence ID" value="CAG6642623.1"/>
    <property type="molecule type" value="Transcribed_RNA"/>
</dbReference>
<protein>
    <submittedName>
        <fullName evidence="1">Uncharacterized protein</fullName>
    </submittedName>
</protein>
<dbReference type="EMBL" id="HBUF01123421">
    <property type="protein sequence ID" value="CAG6642617.1"/>
    <property type="molecule type" value="Transcribed_RNA"/>
</dbReference>
<reference evidence="1" key="1">
    <citation type="submission" date="2021-05" db="EMBL/GenBank/DDBJ databases">
        <authorList>
            <person name="Alioto T."/>
            <person name="Alioto T."/>
            <person name="Gomez Garrido J."/>
        </authorList>
    </citation>
    <scope>NUCLEOTIDE SEQUENCE</scope>
</reference>